<dbReference type="OrthoDB" id="6112254at2"/>
<keyword evidence="3" id="KW-1185">Reference proteome</keyword>
<dbReference type="InterPro" id="IPR012337">
    <property type="entry name" value="RNaseH-like_sf"/>
</dbReference>
<dbReference type="InterPro" id="IPR038721">
    <property type="entry name" value="IS701-like_DDE_dom"/>
</dbReference>
<sequence length="270" mass="30981">MNEALVELYSDYLLSSFGQATATGMSEMLDGAYSHDQVTRLLSTNDFTSKTLWGMVKPTVRQIESEDAVLIFDDTIEEKPYTGEDALVTWHYDHTKGRTVKGINLLNCLYHTQGVSIPVSYKLIEKPIQYCDLKTKKPLRASETTKNEDFREILHISCQNQLKFEYVLADSWFCSNENMRYIKHNCHKDFVMACKSNRLISLSEDDKRHKISQRVDTLEFQKGQSVKVWIAGVDFALLLSKQVFKNRDGSTGELYLLCSDLDPSFRTDIS</sequence>
<dbReference type="RefSeq" id="WP_121840883.1">
    <property type="nucleotide sequence ID" value="NZ_ML014896.1"/>
</dbReference>
<comment type="caution">
    <text evidence="2">The sequence shown here is derived from an EMBL/GenBank/DDBJ whole genome shotgun (WGS) entry which is preliminary data.</text>
</comment>
<evidence type="ECO:0000259" key="1">
    <source>
        <dbReference type="Pfam" id="PF13546"/>
    </source>
</evidence>
<protein>
    <submittedName>
        <fullName evidence="2">IS701 family transposase</fullName>
    </submittedName>
</protein>
<dbReference type="Proteomes" id="UP000281474">
    <property type="component" value="Unassembled WGS sequence"/>
</dbReference>
<dbReference type="SUPFAM" id="SSF53098">
    <property type="entry name" value="Ribonuclease H-like"/>
    <property type="match status" value="1"/>
</dbReference>
<evidence type="ECO:0000313" key="3">
    <source>
        <dbReference type="Proteomes" id="UP000281474"/>
    </source>
</evidence>
<feature type="domain" description="Transposase IS701-like DDE" evidence="1">
    <location>
        <begin position="7"/>
        <end position="198"/>
    </location>
</feature>
<accession>A0A3L8PQX0</accession>
<name>A0A3L8PQX0_9GAMM</name>
<gene>
    <name evidence="2" type="ORF">D5018_20765</name>
</gene>
<organism evidence="2 3">
    <name type="scientific">Parashewanella curva</name>
    <dbReference type="NCBI Taxonomy" id="2338552"/>
    <lineage>
        <taxon>Bacteria</taxon>
        <taxon>Pseudomonadati</taxon>
        <taxon>Pseudomonadota</taxon>
        <taxon>Gammaproteobacteria</taxon>
        <taxon>Alteromonadales</taxon>
        <taxon>Shewanellaceae</taxon>
        <taxon>Parashewanella</taxon>
    </lineage>
</organism>
<dbReference type="AlphaFoldDB" id="A0A3L8PQX0"/>
<reference evidence="2 3" key="1">
    <citation type="submission" date="2018-09" db="EMBL/GenBank/DDBJ databases">
        <title>Phylogeny of the Shewanellaceae, and recommendation for two new genera, Pseudoshewanella and Parashewanella.</title>
        <authorList>
            <person name="Wang G."/>
        </authorList>
    </citation>
    <scope>NUCLEOTIDE SEQUENCE [LARGE SCALE GENOMIC DNA]</scope>
    <source>
        <strain evidence="2 3">C51</strain>
    </source>
</reference>
<dbReference type="EMBL" id="QZEI01000147">
    <property type="protein sequence ID" value="RLV57770.1"/>
    <property type="molecule type" value="Genomic_DNA"/>
</dbReference>
<proteinExistence type="predicted"/>
<evidence type="ECO:0000313" key="2">
    <source>
        <dbReference type="EMBL" id="RLV57770.1"/>
    </source>
</evidence>
<dbReference type="Pfam" id="PF13546">
    <property type="entry name" value="DDE_5"/>
    <property type="match status" value="1"/>
</dbReference>